<evidence type="ECO:0000259" key="10">
    <source>
        <dbReference type="Pfam" id="PF08244"/>
    </source>
</evidence>
<dbReference type="InterPro" id="IPR013189">
    <property type="entry name" value="Glyco_hydro_32_C"/>
</dbReference>
<dbReference type="EMBL" id="LT934113">
    <property type="protein sequence ID" value="VAH37237.1"/>
    <property type="molecule type" value="Genomic_DNA"/>
</dbReference>
<evidence type="ECO:0000256" key="4">
    <source>
        <dbReference type="ARBA" id="ARBA00023157"/>
    </source>
</evidence>
<keyword evidence="12" id="KW-1185">Reference proteome</keyword>
<dbReference type="InterPro" id="IPR001362">
    <property type="entry name" value="Glyco_hydro_32"/>
</dbReference>
<name>A0A9R1RDC5_TRITD</name>
<proteinExistence type="inferred from homology"/>
<evidence type="ECO:0000256" key="1">
    <source>
        <dbReference type="ARBA" id="ARBA00009902"/>
    </source>
</evidence>
<keyword evidence="2" id="KW-0732">Signal</keyword>
<dbReference type="SMART" id="SM00640">
    <property type="entry name" value="Glyco_32"/>
    <property type="match status" value="1"/>
</dbReference>
<evidence type="ECO:0000313" key="11">
    <source>
        <dbReference type="EMBL" id="VAH37237.1"/>
    </source>
</evidence>
<dbReference type="SUPFAM" id="SSF75005">
    <property type="entry name" value="Arabinanase/levansucrase/invertase"/>
    <property type="match status" value="1"/>
</dbReference>
<feature type="region of interest" description="Disordered" evidence="8">
    <location>
        <begin position="1"/>
        <end position="22"/>
    </location>
</feature>
<dbReference type="OMA" id="HWARSEH"/>
<keyword evidence="5" id="KW-0325">Glycoprotein</keyword>
<dbReference type="InterPro" id="IPR023296">
    <property type="entry name" value="Glyco_hydro_beta-prop_sf"/>
</dbReference>
<evidence type="ECO:0000256" key="7">
    <source>
        <dbReference type="RuleBase" id="RU362110"/>
    </source>
</evidence>
<dbReference type="Gene3D" id="2.60.120.560">
    <property type="entry name" value="Exo-inulinase, domain 1"/>
    <property type="match status" value="1"/>
</dbReference>
<dbReference type="SUPFAM" id="SSF49899">
    <property type="entry name" value="Concanavalin A-like lectins/glucanases"/>
    <property type="match status" value="1"/>
</dbReference>
<evidence type="ECO:0000256" key="3">
    <source>
        <dbReference type="ARBA" id="ARBA00022801"/>
    </source>
</evidence>
<dbReference type="InterPro" id="IPR013148">
    <property type="entry name" value="Glyco_hydro_32_N"/>
</dbReference>
<evidence type="ECO:0000256" key="2">
    <source>
        <dbReference type="ARBA" id="ARBA00022729"/>
    </source>
</evidence>
<dbReference type="PANTHER" id="PTHR31953">
    <property type="entry name" value="BETA-FRUCTOFURANOSIDASE, INSOLUBLE ISOENZYME CWINV1-RELATED"/>
    <property type="match status" value="1"/>
</dbReference>
<keyword evidence="4" id="KW-1015">Disulfide bond</keyword>
<dbReference type="Gramene" id="TRITD2Av1G267450.2">
    <property type="protein sequence ID" value="TRITD2Av1G267450.2"/>
    <property type="gene ID" value="TRITD2Av1G267450"/>
</dbReference>
<dbReference type="InterPro" id="IPR050551">
    <property type="entry name" value="Fructan_Metab_Enzymes"/>
</dbReference>
<evidence type="ECO:0000256" key="6">
    <source>
        <dbReference type="ARBA" id="ARBA00023295"/>
    </source>
</evidence>
<dbReference type="Pfam" id="PF08244">
    <property type="entry name" value="Glyco_hydro_32C"/>
    <property type="match status" value="1"/>
</dbReference>
<comment type="similarity">
    <text evidence="1 7">Belongs to the glycosyl hydrolase 32 family.</text>
</comment>
<dbReference type="FunFam" id="2.60.120.560:FF:000002">
    <property type="entry name" value="Beta-fructofuranosidase, insoluble isoenzyme CWINV1"/>
    <property type="match status" value="1"/>
</dbReference>
<dbReference type="GO" id="GO:0004553">
    <property type="term" value="F:hydrolase activity, hydrolyzing O-glycosyl compounds"/>
    <property type="evidence" value="ECO:0007669"/>
    <property type="project" value="InterPro"/>
</dbReference>
<feature type="compositionally biased region" description="Low complexity" evidence="8">
    <location>
        <begin position="10"/>
        <end position="22"/>
    </location>
</feature>
<dbReference type="InterPro" id="IPR013320">
    <property type="entry name" value="ConA-like_dom_sf"/>
</dbReference>
<feature type="domain" description="Glycosyl hydrolase family 32 N-terminal" evidence="9">
    <location>
        <begin position="64"/>
        <end position="373"/>
    </location>
</feature>
<evidence type="ECO:0000313" key="12">
    <source>
        <dbReference type="Proteomes" id="UP000324705"/>
    </source>
</evidence>
<feature type="domain" description="Glycosyl hydrolase family 32 C-terminal" evidence="10">
    <location>
        <begin position="376"/>
        <end position="572"/>
    </location>
</feature>
<reference evidence="11 12" key="1">
    <citation type="submission" date="2017-09" db="EMBL/GenBank/DDBJ databases">
        <authorList>
            <consortium name="International Durum Wheat Genome Sequencing Consortium (IDWGSC)"/>
            <person name="Milanesi L."/>
        </authorList>
    </citation>
    <scope>NUCLEOTIDE SEQUENCE [LARGE SCALE GENOMIC DNA]</scope>
    <source>
        <strain evidence="12">cv. Svevo</strain>
    </source>
</reference>
<organism evidence="11 12">
    <name type="scientific">Triticum turgidum subsp. durum</name>
    <name type="common">Durum wheat</name>
    <name type="synonym">Triticum durum</name>
    <dbReference type="NCBI Taxonomy" id="4567"/>
    <lineage>
        <taxon>Eukaryota</taxon>
        <taxon>Viridiplantae</taxon>
        <taxon>Streptophyta</taxon>
        <taxon>Embryophyta</taxon>
        <taxon>Tracheophyta</taxon>
        <taxon>Spermatophyta</taxon>
        <taxon>Magnoliopsida</taxon>
        <taxon>Liliopsida</taxon>
        <taxon>Poales</taxon>
        <taxon>Poaceae</taxon>
        <taxon>BOP clade</taxon>
        <taxon>Pooideae</taxon>
        <taxon>Triticodae</taxon>
        <taxon>Triticeae</taxon>
        <taxon>Triticinae</taxon>
        <taxon>Triticum</taxon>
    </lineage>
</organism>
<accession>A0A9R1RDC5</accession>
<dbReference type="CDD" id="cd18624">
    <property type="entry name" value="GH32_Fruct1-like"/>
    <property type="match status" value="1"/>
</dbReference>
<dbReference type="Gene3D" id="2.115.10.20">
    <property type="entry name" value="Glycosyl hydrolase domain, family 43"/>
    <property type="match status" value="1"/>
</dbReference>
<keyword evidence="6 7" id="KW-0326">Glycosidase</keyword>
<dbReference type="GO" id="GO:0005975">
    <property type="term" value="P:carbohydrate metabolic process"/>
    <property type="evidence" value="ECO:0007669"/>
    <property type="project" value="InterPro"/>
</dbReference>
<evidence type="ECO:0000256" key="5">
    <source>
        <dbReference type="ARBA" id="ARBA00023180"/>
    </source>
</evidence>
<evidence type="ECO:0000259" key="9">
    <source>
        <dbReference type="Pfam" id="PF00251"/>
    </source>
</evidence>
<dbReference type="AlphaFoldDB" id="A0A9R1RDC5"/>
<evidence type="ECO:0008006" key="13">
    <source>
        <dbReference type="Google" id="ProtNLM"/>
    </source>
</evidence>
<gene>
    <name evidence="11" type="ORF">TRITD_2Av1G267450</name>
</gene>
<protein>
    <recommendedName>
        <fullName evidence="13">Beta-fructofuranosidase</fullName>
    </recommendedName>
</protein>
<dbReference type="Pfam" id="PF00251">
    <property type="entry name" value="Glyco_hydro_32N"/>
    <property type="match status" value="1"/>
</dbReference>
<dbReference type="Proteomes" id="UP000324705">
    <property type="component" value="Chromosome 2A"/>
</dbReference>
<sequence length="584" mass="63853">MDSSTRAMAGPPTTSSRPSSGRMVCGSCSIHFDFVGVILTILRSSFASLDLDEHAMDRRQRNRSQRPLYHNGMYHFFYQYNPHGATWGDGTLSWGHSVSGDLVNWADVGNALDPTSPFDANGCWSGSATVLPGGRPAILYTGIDANRVQVQNVAFAKNPADPLLREWEKPDCNPVMPMPADVTGNNFRDPTEAWLGRDGLWRVGVVAEVGGVGSLLVYRSADFLRWERNAAPLHASSRDVPVLECPDLFPMAPPGAAEGLDVSASGAGVLHVLKLTDFAKEDHYMVGRYDDVEDTFVSAEPERGDDPGNWRRLDHGHLYASKSFYDARKKRRVLWAWVDENDGGGVARGWAGIQAFPRAIWLDADGKRLVQWPIEEIETLRRKRVGLQWATEVEAGGRKEVAGIVSSQADVQAVFEIPNLEEAETLDPKWLQDPKGLAAEMGASGRGGVGPFGLLVLASGDLEEHTAVFFRVFKHDGKFKVLMCTDLTRSSRKEGINKPSYGAFLDVDVEKERSISLRTLIDHTVVESFGDGGRACMTARVYPEHAATGSSRLYAFNYGAGAVKVSKLEAWELATAAVNGGGHF</sequence>
<keyword evidence="3 7" id="KW-0378">Hydrolase</keyword>
<evidence type="ECO:0000256" key="8">
    <source>
        <dbReference type="SAM" id="MobiDB-lite"/>
    </source>
</evidence>